<accession>A0A6N7XER9</accession>
<dbReference type="InterPro" id="IPR027417">
    <property type="entry name" value="P-loop_NTPase"/>
</dbReference>
<evidence type="ECO:0000313" key="3">
    <source>
        <dbReference type="Proteomes" id="UP000440713"/>
    </source>
</evidence>
<dbReference type="EMBL" id="VUNE01000001">
    <property type="protein sequence ID" value="MST61807.1"/>
    <property type="molecule type" value="Genomic_DNA"/>
</dbReference>
<dbReference type="InterPro" id="IPR003959">
    <property type="entry name" value="ATPase_AAA_core"/>
</dbReference>
<keyword evidence="2" id="KW-0067">ATP-binding</keyword>
<dbReference type="GO" id="GO:0016887">
    <property type="term" value="F:ATP hydrolysis activity"/>
    <property type="evidence" value="ECO:0007669"/>
    <property type="project" value="InterPro"/>
</dbReference>
<dbReference type="RefSeq" id="WP_154537186.1">
    <property type="nucleotide sequence ID" value="NZ_VUNE01000001.1"/>
</dbReference>
<dbReference type="Gene3D" id="3.40.50.300">
    <property type="entry name" value="P-loop containing nucleotide triphosphate hydrolases"/>
    <property type="match status" value="1"/>
</dbReference>
<sequence>MLIDFSVENSLSLKDEVTFSMISTNVKNSKKVKLHKHFDDLYILPTAVIYGFNASGKSNLIRSIENLKNQIVYSKITDLSLLDVDIFKFNPYRLDDHYTNKPTKYQIRIAIGKFIYDYQVVLDHNSIILEKLLLIDENYDFVELINRDLDSMEFDYDIDKEIIIKMMGSDKDKKLSVGSLSIFDERVNIFTSWIENDLIILSNSNSKENLKKTIEYLLEKDELFYNKISRMLSDISYTNISRIVAEKIDSTLQRNDINESIKRRLYDELIENNFINKKSNVESNSKYTINTYKIGFDTDGNEKDVVFNLYEESEGTIKIYSLYAFIFDALNKGKTLIVDEMTSFIHPLISKYIIELFQNPIENINGQLITTTHTTDLLEIDSLRKDEIYITDKNFNETRLYSLADIIDVSQNENFRSAYLSGKYGGINSLRRDDHGE</sequence>
<proteinExistence type="predicted"/>
<dbReference type="GO" id="GO:0005524">
    <property type="term" value="F:ATP binding"/>
    <property type="evidence" value="ECO:0007669"/>
    <property type="project" value="UniProtKB-KW"/>
</dbReference>
<feature type="domain" description="ATPase AAA-type core" evidence="1">
    <location>
        <begin position="217"/>
        <end position="375"/>
    </location>
</feature>
<dbReference type="PANTHER" id="PTHR40396">
    <property type="entry name" value="ATPASE-LIKE PROTEIN"/>
    <property type="match status" value="1"/>
</dbReference>
<dbReference type="AlphaFoldDB" id="A0A6N7XER9"/>
<keyword evidence="3" id="KW-1185">Reference proteome</keyword>
<name>A0A6N7XER9_9FIRM</name>
<dbReference type="Proteomes" id="UP000440713">
    <property type="component" value="Unassembled WGS sequence"/>
</dbReference>
<dbReference type="Pfam" id="PF13304">
    <property type="entry name" value="AAA_21"/>
    <property type="match status" value="1"/>
</dbReference>
<dbReference type="SUPFAM" id="SSF52540">
    <property type="entry name" value="P-loop containing nucleoside triphosphate hydrolases"/>
    <property type="match status" value="1"/>
</dbReference>
<keyword evidence="2" id="KW-0547">Nucleotide-binding</keyword>
<dbReference type="PANTHER" id="PTHR40396:SF1">
    <property type="entry name" value="ATPASE AAA-TYPE CORE DOMAIN-CONTAINING PROTEIN"/>
    <property type="match status" value="1"/>
</dbReference>
<evidence type="ECO:0000259" key="1">
    <source>
        <dbReference type="Pfam" id="PF13304"/>
    </source>
</evidence>
<evidence type="ECO:0000313" key="2">
    <source>
        <dbReference type="EMBL" id="MST61807.1"/>
    </source>
</evidence>
<reference evidence="2 3" key="1">
    <citation type="submission" date="2019-08" db="EMBL/GenBank/DDBJ databases">
        <title>In-depth cultivation of the pig gut microbiome towards novel bacterial diversity and tailored functional studies.</title>
        <authorList>
            <person name="Wylensek D."/>
            <person name="Hitch T.C.A."/>
            <person name="Clavel T."/>
        </authorList>
    </citation>
    <scope>NUCLEOTIDE SEQUENCE [LARGE SCALE GENOMIC DNA]</scope>
    <source>
        <strain evidence="2 3">WCA-SAB-591-4A-A</strain>
    </source>
</reference>
<gene>
    <name evidence="2" type="ORF">FYJ71_02310</name>
</gene>
<protein>
    <submittedName>
        <fullName evidence="2">ATP-binding protein</fullName>
    </submittedName>
</protein>
<organism evidence="2 3">
    <name type="scientific">Peptostreptococcus porci</name>
    <dbReference type="NCBI Taxonomy" id="2652282"/>
    <lineage>
        <taxon>Bacteria</taxon>
        <taxon>Bacillati</taxon>
        <taxon>Bacillota</taxon>
        <taxon>Clostridia</taxon>
        <taxon>Peptostreptococcales</taxon>
        <taxon>Peptostreptococcaceae</taxon>
        <taxon>Peptostreptococcus</taxon>
    </lineage>
</organism>
<comment type="caution">
    <text evidence="2">The sequence shown here is derived from an EMBL/GenBank/DDBJ whole genome shotgun (WGS) entry which is preliminary data.</text>
</comment>